<dbReference type="Gene3D" id="3.30.70.270">
    <property type="match status" value="1"/>
</dbReference>
<dbReference type="Proteomes" id="UP001454036">
    <property type="component" value="Unassembled WGS sequence"/>
</dbReference>
<dbReference type="SUPFAM" id="SSF56672">
    <property type="entry name" value="DNA/RNA polymerases"/>
    <property type="match status" value="1"/>
</dbReference>
<feature type="compositionally biased region" description="Low complexity" evidence="1">
    <location>
        <begin position="131"/>
        <end position="153"/>
    </location>
</feature>
<feature type="domain" description="Reverse transcriptase" evidence="2">
    <location>
        <begin position="1"/>
        <end position="68"/>
    </location>
</feature>
<dbReference type="EMBL" id="BAABME010007642">
    <property type="protein sequence ID" value="GAA0171363.1"/>
    <property type="molecule type" value="Genomic_DNA"/>
</dbReference>
<feature type="region of interest" description="Disordered" evidence="1">
    <location>
        <begin position="90"/>
        <end position="162"/>
    </location>
</feature>
<gene>
    <name evidence="3" type="ORF">LIER_25413</name>
</gene>
<dbReference type="AlphaFoldDB" id="A0AAV3R8Z4"/>
<dbReference type="InterPro" id="IPR000477">
    <property type="entry name" value="RT_dom"/>
</dbReference>
<dbReference type="Pfam" id="PF00078">
    <property type="entry name" value="RVT_1"/>
    <property type="match status" value="1"/>
</dbReference>
<reference evidence="3 4" key="1">
    <citation type="submission" date="2024-01" db="EMBL/GenBank/DDBJ databases">
        <title>The complete chloroplast genome sequence of Lithospermum erythrorhizon: insights into the phylogenetic relationship among Boraginaceae species and the maternal lineages of purple gromwells.</title>
        <authorList>
            <person name="Okada T."/>
            <person name="Watanabe K."/>
        </authorList>
    </citation>
    <scope>NUCLEOTIDE SEQUENCE [LARGE SCALE GENOMIC DNA]</scope>
</reference>
<protein>
    <recommendedName>
        <fullName evidence="2">Reverse transcriptase domain-containing protein</fullName>
    </recommendedName>
</protein>
<dbReference type="PANTHER" id="PTHR24559:SF444">
    <property type="entry name" value="REVERSE TRANSCRIPTASE DOMAIN-CONTAINING PROTEIN"/>
    <property type="match status" value="1"/>
</dbReference>
<dbReference type="PROSITE" id="PS50878">
    <property type="entry name" value="RT_POL"/>
    <property type="match status" value="1"/>
</dbReference>
<name>A0AAV3R8Z4_LITER</name>
<comment type="caution">
    <text evidence="3">The sequence shown here is derived from an EMBL/GenBank/DDBJ whole genome shotgun (WGS) entry which is preliminary data.</text>
</comment>
<evidence type="ECO:0000259" key="2">
    <source>
        <dbReference type="PROSITE" id="PS50878"/>
    </source>
</evidence>
<evidence type="ECO:0000313" key="4">
    <source>
        <dbReference type="Proteomes" id="UP001454036"/>
    </source>
</evidence>
<keyword evidence="4" id="KW-1185">Reference proteome</keyword>
<dbReference type="InterPro" id="IPR053134">
    <property type="entry name" value="RNA-dir_DNA_polymerase"/>
</dbReference>
<dbReference type="PANTHER" id="PTHR24559">
    <property type="entry name" value="TRANSPOSON TY3-I GAG-POL POLYPROTEIN"/>
    <property type="match status" value="1"/>
</dbReference>
<dbReference type="InterPro" id="IPR043128">
    <property type="entry name" value="Rev_trsase/Diguanyl_cyclase"/>
</dbReference>
<evidence type="ECO:0000313" key="3">
    <source>
        <dbReference type="EMBL" id="GAA0171363.1"/>
    </source>
</evidence>
<organism evidence="3 4">
    <name type="scientific">Lithospermum erythrorhizon</name>
    <name type="common">Purple gromwell</name>
    <name type="synonym">Lithospermum officinale var. erythrorhizon</name>
    <dbReference type="NCBI Taxonomy" id="34254"/>
    <lineage>
        <taxon>Eukaryota</taxon>
        <taxon>Viridiplantae</taxon>
        <taxon>Streptophyta</taxon>
        <taxon>Embryophyta</taxon>
        <taxon>Tracheophyta</taxon>
        <taxon>Spermatophyta</taxon>
        <taxon>Magnoliopsida</taxon>
        <taxon>eudicotyledons</taxon>
        <taxon>Gunneridae</taxon>
        <taxon>Pentapetalae</taxon>
        <taxon>asterids</taxon>
        <taxon>lamiids</taxon>
        <taxon>Boraginales</taxon>
        <taxon>Boraginaceae</taxon>
        <taxon>Boraginoideae</taxon>
        <taxon>Lithospermeae</taxon>
        <taxon>Lithospermum</taxon>
    </lineage>
</organism>
<evidence type="ECO:0000256" key="1">
    <source>
        <dbReference type="SAM" id="MobiDB-lite"/>
    </source>
</evidence>
<dbReference type="InterPro" id="IPR043502">
    <property type="entry name" value="DNA/RNA_pol_sf"/>
</dbReference>
<accession>A0AAV3R8Z4</accession>
<proteinExistence type="predicted"/>
<sequence>MVNNIFKEQIGRNMEIYIDDMLVKNKVTEDHLNNLRESLDRLRDCRLRINPEKCSFGVTLGKFLGFMISERGIEPNPNLPLRHGTSIHIQGSAKASGSVGDVKQIHIKGKGPEPPLLQENQNRTVEPPAPSSSSSSSSSSSGKSSKSSVTYSSPRAVTYFLK</sequence>